<name>A0AAD5QBX1_PARTN</name>
<feature type="compositionally biased region" description="Basic residues" evidence="1">
    <location>
        <begin position="11"/>
        <end position="20"/>
    </location>
</feature>
<evidence type="ECO:0000256" key="1">
    <source>
        <dbReference type="SAM" id="MobiDB-lite"/>
    </source>
</evidence>
<feature type="region of interest" description="Disordered" evidence="1">
    <location>
        <begin position="1"/>
        <end position="27"/>
    </location>
</feature>
<reference evidence="2" key="1">
    <citation type="submission" date="2021-06" db="EMBL/GenBank/DDBJ databases">
        <title>Parelaphostrongylus tenuis whole genome reference sequence.</title>
        <authorList>
            <person name="Garwood T.J."/>
            <person name="Larsen P.A."/>
            <person name="Fountain-Jones N.M."/>
            <person name="Garbe J.R."/>
            <person name="Macchietto M.G."/>
            <person name="Kania S.A."/>
            <person name="Gerhold R.W."/>
            <person name="Richards J.E."/>
            <person name="Wolf T.M."/>
        </authorList>
    </citation>
    <scope>NUCLEOTIDE SEQUENCE</scope>
    <source>
        <strain evidence="2">MNPRO001-30</strain>
        <tissue evidence="2">Meninges</tissue>
    </source>
</reference>
<keyword evidence="3" id="KW-1185">Reference proteome</keyword>
<accession>A0AAD5QBX1</accession>
<proteinExistence type="predicted"/>
<dbReference type="EMBL" id="JAHQIW010000152">
    <property type="protein sequence ID" value="KAJ1346228.1"/>
    <property type="molecule type" value="Genomic_DNA"/>
</dbReference>
<sequence>MDRRLGSSAQKRTKTSRRKLERNSNTNLVYAPSIRLHRKLGWSDSVGEITYTSHSQGMATKRTLVSSSQDLSAQISARKTESHQSVHDNPVANVGVNIVRK</sequence>
<protein>
    <submittedName>
        <fullName evidence="2">Uncharacterized protein</fullName>
    </submittedName>
</protein>
<evidence type="ECO:0000313" key="3">
    <source>
        <dbReference type="Proteomes" id="UP001196413"/>
    </source>
</evidence>
<dbReference type="AlphaFoldDB" id="A0AAD5QBX1"/>
<comment type="caution">
    <text evidence="2">The sequence shown here is derived from an EMBL/GenBank/DDBJ whole genome shotgun (WGS) entry which is preliminary data.</text>
</comment>
<organism evidence="2 3">
    <name type="scientific">Parelaphostrongylus tenuis</name>
    <name type="common">Meningeal worm</name>
    <dbReference type="NCBI Taxonomy" id="148309"/>
    <lineage>
        <taxon>Eukaryota</taxon>
        <taxon>Metazoa</taxon>
        <taxon>Ecdysozoa</taxon>
        <taxon>Nematoda</taxon>
        <taxon>Chromadorea</taxon>
        <taxon>Rhabditida</taxon>
        <taxon>Rhabditina</taxon>
        <taxon>Rhabditomorpha</taxon>
        <taxon>Strongyloidea</taxon>
        <taxon>Metastrongylidae</taxon>
        <taxon>Parelaphostrongylus</taxon>
    </lineage>
</organism>
<dbReference type="Proteomes" id="UP001196413">
    <property type="component" value="Unassembled WGS sequence"/>
</dbReference>
<gene>
    <name evidence="2" type="ORF">KIN20_000976</name>
</gene>
<evidence type="ECO:0000313" key="2">
    <source>
        <dbReference type="EMBL" id="KAJ1346228.1"/>
    </source>
</evidence>